<comment type="caution">
    <text evidence="2">The sequence shown here is derived from an EMBL/GenBank/DDBJ whole genome shotgun (WGS) entry which is preliminary data.</text>
</comment>
<proteinExistence type="predicted"/>
<feature type="region of interest" description="Disordered" evidence="1">
    <location>
        <begin position="88"/>
        <end position="107"/>
    </location>
</feature>
<organism evidence="2">
    <name type="scientific">bioreactor metagenome</name>
    <dbReference type="NCBI Taxonomy" id="1076179"/>
    <lineage>
        <taxon>unclassified sequences</taxon>
        <taxon>metagenomes</taxon>
        <taxon>ecological metagenomes</taxon>
    </lineage>
</organism>
<feature type="region of interest" description="Disordered" evidence="1">
    <location>
        <begin position="1"/>
        <end position="22"/>
    </location>
</feature>
<sequence length="214" mass="22933">MSARADADSAGGGVGPAGIGVRNDERGVGMALEEIGQGFPMGLPVIIAFAHQDAAARFKLAEVAFEAKPFRIADPADLKEGSRLPAVEPGQFRQDGEAGDDLVDTGRDSGPVQETALLLPGVVAVVGEKKERRFVTAEHLQQLRRAGNHPRPVNDRAVDIEQNRVEPDRFSLPEINQSHHGFLTDTILPFGEFTICSPDKFAKSETRSGRSAAL</sequence>
<evidence type="ECO:0000256" key="1">
    <source>
        <dbReference type="SAM" id="MobiDB-lite"/>
    </source>
</evidence>
<accession>A0A645EKH7</accession>
<evidence type="ECO:0000313" key="2">
    <source>
        <dbReference type="EMBL" id="MPN01772.1"/>
    </source>
</evidence>
<dbReference type="EMBL" id="VSSQ01047757">
    <property type="protein sequence ID" value="MPN01772.1"/>
    <property type="molecule type" value="Genomic_DNA"/>
</dbReference>
<name>A0A645EKH7_9ZZZZ</name>
<gene>
    <name evidence="2" type="ORF">SDC9_148984</name>
</gene>
<reference evidence="2" key="1">
    <citation type="submission" date="2019-08" db="EMBL/GenBank/DDBJ databases">
        <authorList>
            <person name="Kucharzyk K."/>
            <person name="Murdoch R.W."/>
            <person name="Higgins S."/>
            <person name="Loffler F."/>
        </authorList>
    </citation>
    <scope>NUCLEOTIDE SEQUENCE</scope>
</reference>
<protein>
    <submittedName>
        <fullName evidence="2">Uncharacterized protein</fullName>
    </submittedName>
</protein>
<dbReference type="AlphaFoldDB" id="A0A645EKH7"/>